<protein>
    <recommendedName>
        <fullName evidence="4">DUF11 domain-containing protein</fullName>
    </recommendedName>
</protein>
<feature type="chain" id="PRO_5013258003" description="DUF11 domain-containing protein" evidence="1">
    <location>
        <begin position="34"/>
        <end position="197"/>
    </location>
</feature>
<feature type="signal peptide" evidence="1">
    <location>
        <begin position="1"/>
        <end position="33"/>
    </location>
</feature>
<sequence>MMRHMSRLPARLTAAALAVALGSPLLIQSQAMAAGPAAAVTIPTAASASVAAEAVSASGGTVSSAAAVANFGYEISFPKHVRRGGSIVFTVKIRNRKAGGQHYVALLGDFPSGFRKIKVISKPRSVKCSVKRRDLSCWITSLDKGDSTTVRVRAWAGSRRSTATVKFGVLATKDPGASLGKLAKKVRLNIKATTRIL</sequence>
<organism evidence="2 3">
    <name type="scientific">Streptosporangium subroseum</name>
    <dbReference type="NCBI Taxonomy" id="106412"/>
    <lineage>
        <taxon>Bacteria</taxon>
        <taxon>Bacillati</taxon>
        <taxon>Actinomycetota</taxon>
        <taxon>Actinomycetes</taxon>
        <taxon>Streptosporangiales</taxon>
        <taxon>Streptosporangiaceae</taxon>
        <taxon>Streptosporangium</taxon>
    </lineage>
</organism>
<keyword evidence="1" id="KW-0732">Signal</keyword>
<keyword evidence="3" id="KW-1185">Reference proteome</keyword>
<proteinExistence type="predicted"/>
<gene>
    <name evidence="2" type="ORF">SAMN05216276_100714</name>
</gene>
<reference evidence="2 3" key="1">
    <citation type="submission" date="2017-06" db="EMBL/GenBank/DDBJ databases">
        <authorList>
            <person name="Kim H.J."/>
            <person name="Triplett B.A."/>
        </authorList>
    </citation>
    <scope>NUCLEOTIDE SEQUENCE [LARGE SCALE GENOMIC DNA]</scope>
    <source>
        <strain evidence="2 3">CGMCC 4.2132</strain>
    </source>
</reference>
<dbReference type="AlphaFoldDB" id="A0A239D8M1"/>
<accession>A0A239D8M1</accession>
<evidence type="ECO:0000256" key="1">
    <source>
        <dbReference type="SAM" id="SignalP"/>
    </source>
</evidence>
<evidence type="ECO:0008006" key="4">
    <source>
        <dbReference type="Google" id="ProtNLM"/>
    </source>
</evidence>
<dbReference type="EMBL" id="FZOD01000007">
    <property type="protein sequence ID" value="SNS28690.1"/>
    <property type="molecule type" value="Genomic_DNA"/>
</dbReference>
<evidence type="ECO:0000313" key="3">
    <source>
        <dbReference type="Proteomes" id="UP000198282"/>
    </source>
</evidence>
<dbReference type="Proteomes" id="UP000198282">
    <property type="component" value="Unassembled WGS sequence"/>
</dbReference>
<name>A0A239D8M1_9ACTN</name>
<evidence type="ECO:0000313" key="2">
    <source>
        <dbReference type="EMBL" id="SNS28690.1"/>
    </source>
</evidence>